<organism evidence="3 4">
    <name type="scientific">Nocardioides imazamoxiresistens</name>
    <dbReference type="NCBI Taxonomy" id="3231893"/>
    <lineage>
        <taxon>Bacteria</taxon>
        <taxon>Bacillati</taxon>
        <taxon>Actinomycetota</taxon>
        <taxon>Actinomycetes</taxon>
        <taxon>Propionibacteriales</taxon>
        <taxon>Nocardioidaceae</taxon>
        <taxon>Nocardioides</taxon>
    </lineage>
</organism>
<evidence type="ECO:0000256" key="1">
    <source>
        <dbReference type="SAM" id="Phobius"/>
    </source>
</evidence>
<evidence type="ECO:0000259" key="2">
    <source>
        <dbReference type="Pfam" id="PF09335"/>
    </source>
</evidence>
<dbReference type="Proteomes" id="UP001268542">
    <property type="component" value="Unassembled WGS sequence"/>
</dbReference>
<dbReference type="RefSeq" id="WP_315733464.1">
    <property type="nucleotide sequence ID" value="NZ_JAVYII010000005.1"/>
</dbReference>
<feature type="transmembrane region" description="Helical" evidence="1">
    <location>
        <begin position="125"/>
        <end position="144"/>
    </location>
</feature>
<dbReference type="InterPro" id="IPR032816">
    <property type="entry name" value="VTT_dom"/>
</dbReference>
<dbReference type="Pfam" id="PF09335">
    <property type="entry name" value="VTT_dom"/>
    <property type="match status" value="1"/>
</dbReference>
<sequence>MFEDLPVAVAFGLLWLIGTLRAGATYALGRGARGASDRGERVRELLARPGMVRTEAAVQRFGAPAVTLCFLTVGVQTAVNLAAGVLRMPLVHYVPALLLGTAIWATIYVTVGLAVLSAVWGGRPWLLVVAVAVVGVVALAARAVRRRLT</sequence>
<keyword evidence="1" id="KW-0812">Transmembrane</keyword>
<protein>
    <submittedName>
        <fullName evidence="3">VTT domain-containing protein</fullName>
    </submittedName>
</protein>
<evidence type="ECO:0000313" key="3">
    <source>
        <dbReference type="EMBL" id="MDT9593979.1"/>
    </source>
</evidence>
<feature type="domain" description="VTT" evidence="2">
    <location>
        <begin position="10"/>
        <end position="112"/>
    </location>
</feature>
<gene>
    <name evidence="3" type="ORF">RDV89_12930</name>
</gene>
<feature type="transmembrane region" description="Helical" evidence="1">
    <location>
        <begin position="61"/>
        <end position="86"/>
    </location>
</feature>
<keyword evidence="4" id="KW-1185">Reference proteome</keyword>
<feature type="transmembrane region" description="Helical" evidence="1">
    <location>
        <begin position="93"/>
        <end position="119"/>
    </location>
</feature>
<comment type="caution">
    <text evidence="3">The sequence shown here is derived from an EMBL/GenBank/DDBJ whole genome shotgun (WGS) entry which is preliminary data.</text>
</comment>
<keyword evidence="1" id="KW-0472">Membrane</keyword>
<name>A0ABU3PXM0_9ACTN</name>
<proteinExistence type="predicted"/>
<accession>A0ABU3PXM0</accession>
<evidence type="ECO:0000313" key="4">
    <source>
        <dbReference type="Proteomes" id="UP001268542"/>
    </source>
</evidence>
<dbReference type="EMBL" id="JAVYII010000005">
    <property type="protein sequence ID" value="MDT9593979.1"/>
    <property type="molecule type" value="Genomic_DNA"/>
</dbReference>
<reference evidence="3 4" key="1">
    <citation type="submission" date="2023-08" db="EMBL/GenBank/DDBJ databases">
        <title>Nocardioides seae sp. nov., a bacterium isolated from a soil.</title>
        <authorList>
            <person name="Wang X."/>
        </authorList>
    </citation>
    <scope>NUCLEOTIDE SEQUENCE [LARGE SCALE GENOMIC DNA]</scope>
    <source>
        <strain evidence="3 4">YZH12</strain>
    </source>
</reference>
<keyword evidence="1" id="KW-1133">Transmembrane helix</keyword>